<evidence type="ECO:0000259" key="6">
    <source>
        <dbReference type="Pfam" id="PF02852"/>
    </source>
</evidence>
<dbReference type="Gene3D" id="3.50.50.60">
    <property type="entry name" value="FAD/NAD(P)-binding domain"/>
    <property type="match status" value="2"/>
</dbReference>
<dbReference type="GO" id="GO:0000166">
    <property type="term" value="F:nucleotide binding"/>
    <property type="evidence" value="ECO:0007669"/>
    <property type="project" value="UniProtKB-KW"/>
</dbReference>
<dbReference type="InterPro" id="IPR023753">
    <property type="entry name" value="FAD/NAD-binding_dom"/>
</dbReference>
<protein>
    <submittedName>
        <fullName evidence="8">Glutathione reductase (NADPH)</fullName>
    </submittedName>
</protein>
<evidence type="ECO:0000313" key="8">
    <source>
        <dbReference type="EMBL" id="PVY83725.1"/>
    </source>
</evidence>
<feature type="disulfide bond" description="Redox-active" evidence="5">
    <location>
        <begin position="44"/>
        <end position="49"/>
    </location>
</feature>
<dbReference type="OrthoDB" id="9800167at2"/>
<comment type="caution">
    <text evidence="8">The sequence shown here is derived from an EMBL/GenBank/DDBJ whole genome shotgun (WGS) entry which is preliminary data.</text>
</comment>
<evidence type="ECO:0000256" key="2">
    <source>
        <dbReference type="ARBA" id="ARBA00022630"/>
    </source>
</evidence>
<evidence type="ECO:0000256" key="5">
    <source>
        <dbReference type="PIRSR" id="PIRSR000350-4"/>
    </source>
</evidence>
<dbReference type="Proteomes" id="UP000245433">
    <property type="component" value="Unassembled WGS sequence"/>
</dbReference>
<dbReference type="AlphaFoldDB" id="A0A2U1D7S7"/>
<dbReference type="Pfam" id="PF02852">
    <property type="entry name" value="Pyr_redox_dim"/>
    <property type="match status" value="1"/>
</dbReference>
<keyword evidence="9" id="KW-1185">Reference proteome</keyword>
<accession>A0A2U1D7S7</accession>
<dbReference type="SUPFAM" id="SSF51905">
    <property type="entry name" value="FAD/NAD(P)-binding domain"/>
    <property type="match status" value="1"/>
</dbReference>
<dbReference type="RefSeq" id="WP_089938902.1">
    <property type="nucleotide sequence ID" value="NZ_CAKOEX010000005.1"/>
</dbReference>
<dbReference type="SUPFAM" id="SSF55424">
    <property type="entry name" value="FAD/NAD-linked reductases, dimerisation (C-terminal) domain"/>
    <property type="match status" value="1"/>
</dbReference>
<keyword evidence="4" id="KW-0547">Nucleotide-binding</keyword>
<feature type="domain" description="Pyridine nucleotide-disulphide oxidoreductase dimerisation" evidence="6">
    <location>
        <begin position="337"/>
        <end position="436"/>
    </location>
</feature>
<evidence type="ECO:0000313" key="9">
    <source>
        <dbReference type="Proteomes" id="UP000245433"/>
    </source>
</evidence>
<dbReference type="InterPro" id="IPR004099">
    <property type="entry name" value="Pyr_nucl-diS_OxRdtase_dimer"/>
</dbReference>
<dbReference type="PANTHER" id="PTHR43014:SF5">
    <property type="entry name" value="GLUTATHIONE REDUCTASE (NADPH)"/>
    <property type="match status" value="1"/>
</dbReference>
<dbReference type="PIRSF" id="PIRSF000350">
    <property type="entry name" value="Mercury_reductase_MerA"/>
    <property type="match status" value="1"/>
</dbReference>
<dbReference type="PRINTS" id="PR00411">
    <property type="entry name" value="PNDRDTASEI"/>
</dbReference>
<keyword evidence="3 4" id="KW-0274">FAD</keyword>
<evidence type="ECO:0000256" key="4">
    <source>
        <dbReference type="PIRSR" id="PIRSR000350-3"/>
    </source>
</evidence>
<feature type="binding site" evidence="4">
    <location>
        <position position="299"/>
    </location>
    <ligand>
        <name>FAD</name>
        <dbReference type="ChEBI" id="CHEBI:57692"/>
    </ligand>
</feature>
<name>A0A2U1D7S7_9LACO</name>
<proteinExistence type="inferred from homology"/>
<dbReference type="PRINTS" id="PR00368">
    <property type="entry name" value="FADPNR"/>
</dbReference>
<evidence type="ECO:0000259" key="7">
    <source>
        <dbReference type="Pfam" id="PF07992"/>
    </source>
</evidence>
<keyword evidence="2" id="KW-0285">Flavoprotein</keyword>
<evidence type="ECO:0000256" key="1">
    <source>
        <dbReference type="ARBA" id="ARBA00007532"/>
    </source>
</evidence>
<dbReference type="GO" id="GO:0016491">
    <property type="term" value="F:oxidoreductase activity"/>
    <property type="evidence" value="ECO:0007669"/>
    <property type="project" value="InterPro"/>
</dbReference>
<dbReference type="InterPro" id="IPR001100">
    <property type="entry name" value="Pyr_nuc-diS_OxRdtase"/>
</dbReference>
<dbReference type="InterPro" id="IPR036188">
    <property type="entry name" value="FAD/NAD-bd_sf"/>
</dbReference>
<feature type="domain" description="FAD/NAD(P)-binding" evidence="7">
    <location>
        <begin position="7"/>
        <end position="313"/>
    </location>
</feature>
<evidence type="ECO:0000256" key="3">
    <source>
        <dbReference type="ARBA" id="ARBA00022827"/>
    </source>
</evidence>
<keyword evidence="4" id="KW-0520">NAD</keyword>
<sequence>MTENYDYDVLYLGSGHAAFDGAGILTAAGKRVAFVEEDKIGGTCPNWGCNAKILLEYPVALARQIKDSNGILDGNGKIDWVKNQAHKRQVLDDLPDILQNIFEGLGVTYLFGQGKFVDAHTIQINNQQVTADKIVIATGEHSHRLDIEGRELLHDSKDFLAMAQMPEEMVIIGGGYIAMESASMAVAAGAKVTVILHNDRPLSAFYAKFVKKLMADLEAQGVNFIVNANTQSVQETANGLLVKTDIGELKTEWVLDATGRVPNTQNIGLDEIGVAYSKHGIIVNDHLQTSVDNVYAAGDVVDKVVPKLTPTATFESQYLSQLFIGQTQEAIDYPAIATNLFTSPRIAQAGISVEKAQAEPDKYTVVEKDVMGDWYRHVDYEKAGEIALVYDQDHRLVGATEISERAEDIINSLLPAIEFGYTPEQLARLVTIFPTIGYSAFGELG</sequence>
<reference evidence="8 9" key="1">
    <citation type="submission" date="2018-04" db="EMBL/GenBank/DDBJ databases">
        <title>Genomic Encyclopedia of Type Strains, Phase IV (KMG-IV): sequencing the most valuable type-strain genomes for metagenomic binning, comparative biology and taxonomic classification.</title>
        <authorList>
            <person name="Goeker M."/>
        </authorList>
    </citation>
    <scope>NUCLEOTIDE SEQUENCE [LARGE SCALE GENOMIC DNA]</scope>
    <source>
        <strain evidence="8 9">DSM 28795</strain>
    </source>
</reference>
<dbReference type="InterPro" id="IPR016156">
    <property type="entry name" value="FAD/NAD-linked_Rdtase_dimer_sf"/>
</dbReference>
<dbReference type="Pfam" id="PF07992">
    <property type="entry name" value="Pyr_redox_2"/>
    <property type="match status" value="1"/>
</dbReference>
<comment type="similarity">
    <text evidence="1">Belongs to the class-I pyridine nucleotide-disulfide oxidoreductase family.</text>
</comment>
<dbReference type="EMBL" id="QEKT01000006">
    <property type="protein sequence ID" value="PVY83725.1"/>
    <property type="molecule type" value="Genomic_DNA"/>
</dbReference>
<organism evidence="8 9">
    <name type="scientific">Convivina intestini</name>
    <dbReference type="NCBI Taxonomy" id="1505726"/>
    <lineage>
        <taxon>Bacteria</taxon>
        <taxon>Bacillati</taxon>
        <taxon>Bacillota</taxon>
        <taxon>Bacilli</taxon>
        <taxon>Lactobacillales</taxon>
        <taxon>Lactobacillaceae</taxon>
        <taxon>Convivina</taxon>
    </lineage>
</organism>
<feature type="binding site" evidence="4">
    <location>
        <position position="114"/>
    </location>
    <ligand>
        <name>FAD</name>
        <dbReference type="ChEBI" id="CHEBI:57692"/>
    </ligand>
</feature>
<dbReference type="PANTHER" id="PTHR43014">
    <property type="entry name" value="MERCURIC REDUCTASE"/>
    <property type="match status" value="1"/>
</dbReference>
<feature type="binding site" evidence="4">
    <location>
        <position position="259"/>
    </location>
    <ligand>
        <name>NAD(+)</name>
        <dbReference type="ChEBI" id="CHEBI:57540"/>
    </ligand>
</feature>
<gene>
    <name evidence="8" type="ORF">C7384_10636</name>
</gene>
<feature type="binding site" evidence="4">
    <location>
        <begin position="173"/>
        <end position="180"/>
    </location>
    <ligand>
        <name>NAD(+)</name>
        <dbReference type="ChEBI" id="CHEBI:57540"/>
    </ligand>
</feature>
<comment type="cofactor">
    <cofactor evidence="4">
        <name>FAD</name>
        <dbReference type="ChEBI" id="CHEBI:57692"/>
    </cofactor>
    <text evidence="4">Binds 1 FAD per subunit.</text>
</comment>
<dbReference type="Gene3D" id="3.30.390.30">
    <property type="match status" value="1"/>
</dbReference>